<dbReference type="AlphaFoldDB" id="A0A438DF56"/>
<comment type="caution">
    <text evidence="3">The sequence shown here is derived from an EMBL/GenBank/DDBJ whole genome shotgun (WGS) entry which is preliminary data.</text>
</comment>
<gene>
    <name evidence="3" type="ORF">CK203_084335</name>
</gene>
<protein>
    <submittedName>
        <fullName evidence="3">Uncharacterized protein</fullName>
    </submittedName>
</protein>
<organism evidence="3 4">
    <name type="scientific">Vitis vinifera</name>
    <name type="common">Grape</name>
    <dbReference type="NCBI Taxonomy" id="29760"/>
    <lineage>
        <taxon>Eukaryota</taxon>
        <taxon>Viridiplantae</taxon>
        <taxon>Streptophyta</taxon>
        <taxon>Embryophyta</taxon>
        <taxon>Tracheophyta</taxon>
        <taxon>Spermatophyta</taxon>
        <taxon>Magnoliopsida</taxon>
        <taxon>eudicotyledons</taxon>
        <taxon>Gunneridae</taxon>
        <taxon>Pentapetalae</taxon>
        <taxon>rosids</taxon>
        <taxon>Vitales</taxon>
        <taxon>Vitaceae</taxon>
        <taxon>Viteae</taxon>
        <taxon>Vitis</taxon>
    </lineage>
</organism>
<evidence type="ECO:0000313" key="3">
    <source>
        <dbReference type="EMBL" id="RVW34082.1"/>
    </source>
</evidence>
<evidence type="ECO:0000313" key="4">
    <source>
        <dbReference type="Proteomes" id="UP000288805"/>
    </source>
</evidence>
<name>A0A438DF56_VITVI</name>
<keyword evidence="1" id="KW-1133">Transmembrane helix</keyword>
<dbReference type="Proteomes" id="UP000288805">
    <property type="component" value="Unassembled WGS sequence"/>
</dbReference>
<accession>A0A438DF56</accession>
<keyword evidence="1" id="KW-0472">Membrane</keyword>
<evidence type="ECO:0000256" key="2">
    <source>
        <dbReference type="SAM" id="SignalP"/>
    </source>
</evidence>
<sequence length="153" mass="17109">MEGQRARVALIACLILAMLVMESAAAFSFARHGKCFLLCNTRKRKPSVCAARCLAKCVRPRFKATALKKVLKNVCQEEEVKRTVLMQLRSDAKTKARWPNRVPATSASMVALPICALKSALQKTLVAPLSFSIARFLFLLLFLFIMSLNIFLF</sequence>
<feature type="transmembrane region" description="Helical" evidence="1">
    <location>
        <begin position="133"/>
        <end position="152"/>
    </location>
</feature>
<feature type="chain" id="PRO_5019115220" evidence="2">
    <location>
        <begin position="26"/>
        <end position="153"/>
    </location>
</feature>
<keyword evidence="2" id="KW-0732">Signal</keyword>
<evidence type="ECO:0000256" key="1">
    <source>
        <dbReference type="SAM" id="Phobius"/>
    </source>
</evidence>
<keyword evidence="1" id="KW-0812">Transmembrane</keyword>
<feature type="signal peptide" evidence="2">
    <location>
        <begin position="1"/>
        <end position="25"/>
    </location>
</feature>
<reference evidence="3 4" key="1">
    <citation type="journal article" date="2018" name="PLoS Genet.">
        <title>Population sequencing reveals clonal diversity and ancestral inbreeding in the grapevine cultivar Chardonnay.</title>
        <authorList>
            <person name="Roach M.J."/>
            <person name="Johnson D.L."/>
            <person name="Bohlmann J."/>
            <person name="van Vuuren H.J."/>
            <person name="Jones S.J."/>
            <person name="Pretorius I.S."/>
            <person name="Schmidt S.A."/>
            <person name="Borneman A.R."/>
        </authorList>
    </citation>
    <scope>NUCLEOTIDE SEQUENCE [LARGE SCALE GENOMIC DNA]</scope>
    <source>
        <strain evidence="4">cv. Chardonnay</strain>
        <tissue evidence="3">Leaf</tissue>
    </source>
</reference>
<proteinExistence type="predicted"/>
<dbReference type="EMBL" id="QGNW01001657">
    <property type="protein sequence ID" value="RVW34082.1"/>
    <property type="molecule type" value="Genomic_DNA"/>
</dbReference>